<keyword evidence="5" id="KW-0408">Iron</keyword>
<comment type="caution">
    <text evidence="8">The sequence shown here is derived from an EMBL/GenBank/DDBJ whole genome shotgun (WGS) entry which is preliminary data.</text>
</comment>
<gene>
    <name evidence="8" type="ORF">K7G82_06605</name>
</gene>
<accession>A0ABS7PPJ1</accession>
<dbReference type="CDD" id="cd03469">
    <property type="entry name" value="Rieske_RO_Alpha_N"/>
    <property type="match status" value="1"/>
</dbReference>
<keyword evidence="4" id="KW-0560">Oxidoreductase</keyword>
<keyword evidence="3" id="KW-0479">Metal-binding</keyword>
<evidence type="ECO:0000259" key="7">
    <source>
        <dbReference type="PROSITE" id="PS51296"/>
    </source>
</evidence>
<dbReference type="GO" id="GO:0051213">
    <property type="term" value="F:dioxygenase activity"/>
    <property type="evidence" value="ECO:0007669"/>
    <property type="project" value="UniProtKB-KW"/>
</dbReference>
<comment type="cofactor">
    <cofactor evidence="1">
        <name>Fe cation</name>
        <dbReference type="ChEBI" id="CHEBI:24875"/>
    </cofactor>
</comment>
<dbReference type="PRINTS" id="PR00090">
    <property type="entry name" value="RNGDIOXGNASE"/>
</dbReference>
<dbReference type="PANTHER" id="PTHR43756:SF5">
    <property type="entry name" value="CHOLINE MONOOXYGENASE, CHLOROPLASTIC"/>
    <property type="match status" value="1"/>
</dbReference>
<sequence length="382" mass="41396">MSTPQLSTILDQIGALAAAPESRATTLPPSAYASQALLERERTHIFAREWICVGRDDEIADTGGYFTTEVNGAPVVVVRQKDTSIAAFLNVCAHRASILIEGAGCVRAITCPYHAWSYGIDGRLLNAPRMGDGFDPASIALRPVAVTLWNGFIFLSLADSPAPLQPRLAGLDSAIAAYGVGAMRSLRRETLVWRCNWKILVENGLEAYHLSATHPRTLAPVSPVSRVRMQPGPIDYFHYLAGLADGYAPPPADPAIATPQPYLTDHERRTAIVGGVFPGLVFSVASDWVWWIAMQPISASEVRIDHGLCGPFSIDPAAIDPTDPRFYFLDLAATFNEEDRLRTEAVQRGAASGYGQQAPLSPLETGTHRFARYLADRLSSAV</sequence>
<dbReference type="PANTHER" id="PTHR43756">
    <property type="entry name" value="CHOLINE MONOOXYGENASE, CHLOROPLASTIC"/>
    <property type="match status" value="1"/>
</dbReference>
<keyword evidence="8" id="KW-0223">Dioxygenase</keyword>
<name>A0ABS7PPJ1_9SPHN</name>
<keyword evidence="2" id="KW-0001">2Fe-2S</keyword>
<dbReference type="RefSeq" id="WP_222989076.1">
    <property type="nucleotide sequence ID" value="NZ_JAINVV010000004.1"/>
</dbReference>
<dbReference type="PROSITE" id="PS51296">
    <property type="entry name" value="RIESKE"/>
    <property type="match status" value="1"/>
</dbReference>
<dbReference type="Gene3D" id="3.90.380.10">
    <property type="entry name" value="Naphthalene 1,2-dioxygenase Alpha Subunit, Chain A, domain 1"/>
    <property type="match status" value="2"/>
</dbReference>
<dbReference type="InterPro" id="IPR017941">
    <property type="entry name" value="Rieske_2Fe-2S"/>
</dbReference>
<dbReference type="Pfam" id="PF00848">
    <property type="entry name" value="Ring_hydroxyl_A"/>
    <property type="match status" value="1"/>
</dbReference>
<dbReference type="EMBL" id="JAINVV010000004">
    <property type="protein sequence ID" value="MBY8821954.1"/>
    <property type="molecule type" value="Genomic_DNA"/>
</dbReference>
<dbReference type="SUPFAM" id="SSF55961">
    <property type="entry name" value="Bet v1-like"/>
    <property type="match status" value="1"/>
</dbReference>
<evidence type="ECO:0000256" key="6">
    <source>
        <dbReference type="ARBA" id="ARBA00023014"/>
    </source>
</evidence>
<proteinExistence type="predicted"/>
<keyword evidence="6" id="KW-0411">Iron-sulfur</keyword>
<reference evidence="8 9" key="1">
    <citation type="submission" date="2021-08" db="EMBL/GenBank/DDBJ databases">
        <authorList>
            <person name="Tuo L."/>
        </authorList>
    </citation>
    <scope>NUCLEOTIDE SEQUENCE [LARGE SCALE GENOMIC DNA]</scope>
    <source>
        <strain evidence="8 9">JCM 31229</strain>
    </source>
</reference>
<evidence type="ECO:0000256" key="1">
    <source>
        <dbReference type="ARBA" id="ARBA00001962"/>
    </source>
</evidence>
<evidence type="ECO:0000256" key="5">
    <source>
        <dbReference type="ARBA" id="ARBA00023004"/>
    </source>
</evidence>
<dbReference type="Pfam" id="PF00355">
    <property type="entry name" value="Rieske"/>
    <property type="match status" value="1"/>
</dbReference>
<dbReference type="SUPFAM" id="SSF50022">
    <property type="entry name" value="ISP domain"/>
    <property type="match status" value="1"/>
</dbReference>
<dbReference type="Proteomes" id="UP000706039">
    <property type="component" value="Unassembled WGS sequence"/>
</dbReference>
<dbReference type="Gene3D" id="2.102.10.10">
    <property type="entry name" value="Rieske [2Fe-2S] iron-sulphur domain"/>
    <property type="match status" value="1"/>
</dbReference>
<keyword evidence="9" id="KW-1185">Reference proteome</keyword>
<dbReference type="InterPro" id="IPR036922">
    <property type="entry name" value="Rieske_2Fe-2S_sf"/>
</dbReference>
<dbReference type="InterPro" id="IPR015879">
    <property type="entry name" value="Ring_hydroxy_dOase_asu_C_dom"/>
</dbReference>
<organism evidence="8 9">
    <name type="scientific">Sphingomonas colocasiae</name>
    <dbReference type="NCBI Taxonomy" id="1848973"/>
    <lineage>
        <taxon>Bacteria</taxon>
        <taxon>Pseudomonadati</taxon>
        <taxon>Pseudomonadota</taxon>
        <taxon>Alphaproteobacteria</taxon>
        <taxon>Sphingomonadales</taxon>
        <taxon>Sphingomonadaceae</taxon>
        <taxon>Sphingomonas</taxon>
    </lineage>
</organism>
<protein>
    <submittedName>
        <fullName evidence="8">Aromatic ring-hydroxylating dioxygenase subunit alpha</fullName>
    </submittedName>
</protein>
<evidence type="ECO:0000256" key="3">
    <source>
        <dbReference type="ARBA" id="ARBA00022723"/>
    </source>
</evidence>
<dbReference type="InterPro" id="IPR001663">
    <property type="entry name" value="Rng_hydr_dOase-A"/>
</dbReference>
<feature type="domain" description="Rieske" evidence="7">
    <location>
        <begin position="50"/>
        <end position="155"/>
    </location>
</feature>
<evidence type="ECO:0000256" key="4">
    <source>
        <dbReference type="ARBA" id="ARBA00023002"/>
    </source>
</evidence>
<evidence type="ECO:0000256" key="2">
    <source>
        <dbReference type="ARBA" id="ARBA00022714"/>
    </source>
</evidence>
<evidence type="ECO:0000313" key="8">
    <source>
        <dbReference type="EMBL" id="MBY8821954.1"/>
    </source>
</evidence>
<evidence type="ECO:0000313" key="9">
    <source>
        <dbReference type="Proteomes" id="UP000706039"/>
    </source>
</evidence>